<organism evidence="17 18">
    <name type="scientific">Oikopleura dioica</name>
    <name type="common">Tunicate</name>
    <dbReference type="NCBI Taxonomy" id="34765"/>
    <lineage>
        <taxon>Eukaryota</taxon>
        <taxon>Metazoa</taxon>
        <taxon>Chordata</taxon>
        <taxon>Tunicata</taxon>
        <taxon>Appendicularia</taxon>
        <taxon>Copelata</taxon>
        <taxon>Oikopleuridae</taxon>
        <taxon>Oikopleura</taxon>
    </lineage>
</organism>
<sequence>MVRFRMEDIDSILEPLRLSVKEQGDIVRELKAQKAPELDIKTAVAELKKRKKALQDKENELVAAEAPFDRVQFEACLKKRFFFGQAFEIYGGVAGLFDYGPVGCMLKNNVIDLWRRHFITNDDMLEVECTMMTPSKVLEASGHAQRFADLMVKDLTNGDCFRADHLLEAAIEKALTDKTTSEELKADMRATSPLIEGFSKEELGAKLSQYKVKSPSSGGDISEPMEFNLMFRSEIGPTGAQPAFLRPETAQGIFLNFKRLLDFNNGKLPFAGAQIGHSFRNEIAPRAGLIRCREFQMAEIEHFYDPADASHSSLESVKELILPFFTKDAQMGGGKLTKCSIGEALKNGVLCNETLAYFIGRIFLFAKAIGIDPARMRFRQHMDNEMAHYAKDCWDLECRTSYGWVECVGCADRSCFDLQCHAEASKVNLQAERTLPQPIEKEVFEAIPVKKFIAKQFKKDTPAVTEAIVSADAADLEKQFENSEKITLAGFEISKEMIQLKKSVKKFHTESFTPCGEEVFTIPPLVAPYKCSVLPLSNKPEFDPFINTISSGLKSLSVAHKVDKSSGSIGKRYARTDEIAVPFGVTVDFHTVKITPATVTLRDRDTLDQIRVPVQDTANLINEMASQRQSWAQVAARYPSQDDWLKENPLE</sequence>
<evidence type="ECO:0000259" key="16">
    <source>
        <dbReference type="PROSITE" id="PS51185"/>
    </source>
</evidence>
<dbReference type="Gene3D" id="3.30.720.200">
    <property type="match status" value="1"/>
</dbReference>
<dbReference type="Gene3D" id="3.40.50.800">
    <property type="entry name" value="Anticodon-binding domain"/>
    <property type="match status" value="1"/>
</dbReference>
<dbReference type="InterPro" id="IPR006195">
    <property type="entry name" value="aa-tRNA-synth_II"/>
</dbReference>
<dbReference type="PROSITE" id="PS00762">
    <property type="entry name" value="WHEP_TRS_1"/>
    <property type="match status" value="1"/>
</dbReference>
<dbReference type="Gene3D" id="3.30.930.10">
    <property type="entry name" value="Bira Bifunctional Protein, Domain 2"/>
    <property type="match status" value="1"/>
</dbReference>
<evidence type="ECO:0000313" key="18">
    <source>
        <dbReference type="Proteomes" id="UP001158576"/>
    </source>
</evidence>
<comment type="catalytic activity">
    <reaction evidence="14">
        <text>tRNA(Gly) + glycine + ATP = glycyl-tRNA(Gly) + AMP + diphosphate</text>
        <dbReference type="Rhea" id="RHEA:16013"/>
        <dbReference type="Rhea" id="RHEA-COMP:9664"/>
        <dbReference type="Rhea" id="RHEA-COMP:9683"/>
        <dbReference type="ChEBI" id="CHEBI:30616"/>
        <dbReference type="ChEBI" id="CHEBI:33019"/>
        <dbReference type="ChEBI" id="CHEBI:57305"/>
        <dbReference type="ChEBI" id="CHEBI:78442"/>
        <dbReference type="ChEBI" id="CHEBI:78522"/>
        <dbReference type="ChEBI" id="CHEBI:456215"/>
        <dbReference type="EC" id="6.1.1.14"/>
    </reaction>
    <physiologicalReaction direction="left-to-right" evidence="14">
        <dbReference type="Rhea" id="RHEA:16014"/>
    </physiologicalReaction>
</comment>
<dbReference type="InterPro" id="IPR004154">
    <property type="entry name" value="Anticodon-bd"/>
</dbReference>
<dbReference type="InterPro" id="IPR027031">
    <property type="entry name" value="Gly-tRNA_synthase/POLG2"/>
</dbReference>
<evidence type="ECO:0000313" key="17">
    <source>
        <dbReference type="EMBL" id="CAG5110020.1"/>
    </source>
</evidence>
<dbReference type="NCBIfam" id="TIGR00389">
    <property type="entry name" value="glyS_dimeric"/>
    <property type="match status" value="1"/>
</dbReference>
<feature type="domain" description="Aminoacyl-transfer RNA synthetases class-II family profile" evidence="15">
    <location>
        <begin position="167"/>
        <end position="397"/>
    </location>
</feature>
<evidence type="ECO:0000259" key="15">
    <source>
        <dbReference type="PROSITE" id="PS50862"/>
    </source>
</evidence>
<dbReference type="SMART" id="SM00991">
    <property type="entry name" value="WHEP-TRS"/>
    <property type="match status" value="1"/>
</dbReference>
<evidence type="ECO:0000256" key="2">
    <source>
        <dbReference type="ARBA" id="ARBA00008226"/>
    </source>
</evidence>
<dbReference type="Gene3D" id="1.10.287.10">
    <property type="entry name" value="S15/NS1, RNA-binding"/>
    <property type="match status" value="1"/>
</dbReference>
<keyword evidence="7" id="KW-0808">Transferase</keyword>
<name>A0ABN7SXV5_OIKDI</name>
<dbReference type="EMBL" id="OU015567">
    <property type="protein sequence ID" value="CAG5110020.1"/>
    <property type="molecule type" value="Genomic_DNA"/>
</dbReference>
<dbReference type="Pfam" id="PF00458">
    <property type="entry name" value="WHEP-TRS"/>
    <property type="match status" value="1"/>
</dbReference>
<evidence type="ECO:0000256" key="1">
    <source>
        <dbReference type="ARBA" id="ARBA00004496"/>
    </source>
</evidence>
<evidence type="ECO:0000256" key="12">
    <source>
        <dbReference type="ARBA" id="ARBA00030057"/>
    </source>
</evidence>
<evidence type="ECO:0000256" key="6">
    <source>
        <dbReference type="ARBA" id="ARBA00022598"/>
    </source>
</evidence>
<dbReference type="NCBIfam" id="NF003211">
    <property type="entry name" value="PRK04173.1"/>
    <property type="match status" value="1"/>
</dbReference>
<dbReference type="InterPro" id="IPR033731">
    <property type="entry name" value="GlyRS-like_core"/>
</dbReference>
<accession>A0ABN7SXV5</accession>
<evidence type="ECO:0000256" key="3">
    <source>
        <dbReference type="ARBA" id="ARBA00011738"/>
    </source>
</evidence>
<dbReference type="Pfam" id="PF00587">
    <property type="entry name" value="tRNA-synt_2b"/>
    <property type="match status" value="1"/>
</dbReference>
<dbReference type="PROSITE" id="PS50862">
    <property type="entry name" value="AA_TRNA_LIGASE_II"/>
    <property type="match status" value="1"/>
</dbReference>
<dbReference type="PANTHER" id="PTHR10745">
    <property type="entry name" value="GLYCYL-TRNA SYNTHETASE/DNA POLYMERASE SUBUNIT GAMMA-2"/>
    <property type="match status" value="1"/>
</dbReference>
<comment type="subunit">
    <text evidence="3">Homodimer.</text>
</comment>
<keyword evidence="8" id="KW-0547">Nucleotide-binding</keyword>
<comment type="similarity">
    <text evidence="2">Belongs to the class-II aminoacyl-tRNA synthetase family.</text>
</comment>
<gene>
    <name evidence="17" type="ORF">OKIOD_LOCUS13236</name>
</gene>
<evidence type="ECO:0000256" key="4">
    <source>
        <dbReference type="ARBA" id="ARBA00012829"/>
    </source>
</evidence>
<dbReference type="Gene3D" id="3.30.40.230">
    <property type="match status" value="1"/>
</dbReference>
<dbReference type="CDD" id="cd00774">
    <property type="entry name" value="GlyRS-like_core"/>
    <property type="match status" value="1"/>
</dbReference>
<dbReference type="EC" id="6.1.1.14" evidence="4"/>
<feature type="domain" description="WHEP-TRS" evidence="16">
    <location>
        <begin position="12"/>
        <end position="68"/>
    </location>
</feature>
<evidence type="ECO:0000256" key="13">
    <source>
        <dbReference type="ARBA" id="ARBA00048436"/>
    </source>
</evidence>
<dbReference type="Pfam" id="PF03129">
    <property type="entry name" value="HGTP_anticodon"/>
    <property type="match status" value="1"/>
</dbReference>
<evidence type="ECO:0000256" key="11">
    <source>
        <dbReference type="ARBA" id="ARBA00023146"/>
    </source>
</evidence>
<dbReference type="PANTHER" id="PTHR10745:SF0">
    <property type="entry name" value="GLYCINE--TRNA LIGASE"/>
    <property type="match status" value="1"/>
</dbReference>
<evidence type="ECO:0000256" key="10">
    <source>
        <dbReference type="ARBA" id="ARBA00022917"/>
    </source>
</evidence>
<keyword evidence="10" id="KW-0648">Protein biosynthesis</keyword>
<comment type="catalytic activity">
    <reaction evidence="13">
        <text>2 ATP + H(+) = P(1),P(4)-bis(5'-adenosyl) tetraphosphate + diphosphate</text>
        <dbReference type="Rhea" id="RHEA:34935"/>
        <dbReference type="ChEBI" id="CHEBI:15378"/>
        <dbReference type="ChEBI" id="CHEBI:30616"/>
        <dbReference type="ChEBI" id="CHEBI:33019"/>
        <dbReference type="ChEBI" id="CHEBI:58141"/>
    </reaction>
    <physiologicalReaction direction="left-to-right" evidence="13">
        <dbReference type="Rhea" id="RHEA:34936"/>
    </physiologicalReaction>
</comment>
<keyword evidence="11" id="KW-0030">Aminoacyl-tRNA synthetase</keyword>
<dbReference type="Proteomes" id="UP001158576">
    <property type="component" value="Chromosome 2"/>
</dbReference>
<dbReference type="InterPro" id="IPR009068">
    <property type="entry name" value="uS15_NS1_RNA-bd_sf"/>
</dbReference>
<evidence type="ECO:0000256" key="8">
    <source>
        <dbReference type="ARBA" id="ARBA00022741"/>
    </source>
</evidence>
<keyword evidence="6" id="KW-0436">Ligase</keyword>
<proteinExistence type="inferred from homology"/>
<evidence type="ECO:0000256" key="14">
    <source>
        <dbReference type="ARBA" id="ARBA00049523"/>
    </source>
</evidence>
<protein>
    <recommendedName>
        <fullName evidence="5">Glycine--tRNA ligase</fullName>
        <ecNumber evidence="4">6.1.1.14</ecNumber>
    </recommendedName>
    <alternativeName>
        <fullName evidence="12">Diadenosine tetraphosphate synthetase</fullName>
    </alternativeName>
</protein>
<dbReference type="InterPro" id="IPR000738">
    <property type="entry name" value="WHEP-TRS_dom"/>
</dbReference>
<dbReference type="InterPro" id="IPR036621">
    <property type="entry name" value="Anticodon-bd_dom_sf"/>
</dbReference>
<dbReference type="SUPFAM" id="SSF47060">
    <property type="entry name" value="S15/NS1 RNA-binding domain"/>
    <property type="match status" value="1"/>
</dbReference>
<keyword evidence="9" id="KW-0067">ATP-binding</keyword>
<comment type="subcellular location">
    <subcellularLocation>
        <location evidence="1">Cytoplasm</location>
    </subcellularLocation>
</comment>
<keyword evidence="18" id="KW-1185">Reference proteome</keyword>
<evidence type="ECO:0000256" key="7">
    <source>
        <dbReference type="ARBA" id="ARBA00022679"/>
    </source>
</evidence>
<dbReference type="SUPFAM" id="SSF52954">
    <property type="entry name" value="Class II aaRS ABD-related"/>
    <property type="match status" value="1"/>
</dbReference>
<dbReference type="SUPFAM" id="SSF55681">
    <property type="entry name" value="Class II aaRS and biotin synthetases"/>
    <property type="match status" value="1"/>
</dbReference>
<dbReference type="PROSITE" id="PS51185">
    <property type="entry name" value="WHEP_TRS_2"/>
    <property type="match status" value="1"/>
</dbReference>
<evidence type="ECO:0000256" key="5">
    <source>
        <dbReference type="ARBA" id="ARBA00019404"/>
    </source>
</evidence>
<reference evidence="17 18" key="1">
    <citation type="submission" date="2021-04" db="EMBL/GenBank/DDBJ databases">
        <authorList>
            <person name="Bliznina A."/>
        </authorList>
    </citation>
    <scope>NUCLEOTIDE SEQUENCE [LARGE SCALE GENOMIC DNA]</scope>
</reference>
<dbReference type="InterPro" id="IPR002314">
    <property type="entry name" value="aa-tRNA-synt_IIb"/>
</dbReference>
<dbReference type="InterPro" id="IPR045864">
    <property type="entry name" value="aa-tRNA-synth_II/BPL/LPL"/>
</dbReference>
<dbReference type="InterPro" id="IPR002315">
    <property type="entry name" value="tRNA-synt_gly"/>
</dbReference>
<evidence type="ECO:0000256" key="9">
    <source>
        <dbReference type="ARBA" id="ARBA00022840"/>
    </source>
</evidence>
<dbReference type="PRINTS" id="PR01043">
    <property type="entry name" value="TRNASYNTHGLY"/>
</dbReference>